<proteinExistence type="predicted"/>
<name>A0A0G1T2V9_9BACT</name>
<evidence type="ECO:0000313" key="3">
    <source>
        <dbReference type="Proteomes" id="UP000034682"/>
    </source>
</evidence>
<organism evidence="2 3">
    <name type="scientific">Candidatus Giovannonibacteria bacterium GW2011_GWB1_47_6b</name>
    <dbReference type="NCBI Taxonomy" id="1618655"/>
    <lineage>
        <taxon>Bacteria</taxon>
        <taxon>Candidatus Giovannoniibacteriota</taxon>
    </lineage>
</organism>
<comment type="caution">
    <text evidence="2">The sequence shown here is derived from an EMBL/GenBank/DDBJ whole genome shotgun (WGS) entry which is preliminary data.</text>
</comment>
<evidence type="ECO:0000313" key="2">
    <source>
        <dbReference type="EMBL" id="KKU76082.1"/>
    </source>
</evidence>
<reference evidence="2 3" key="1">
    <citation type="journal article" date="2015" name="Nature">
        <title>rRNA introns, odd ribosomes, and small enigmatic genomes across a large radiation of phyla.</title>
        <authorList>
            <person name="Brown C.T."/>
            <person name="Hug L.A."/>
            <person name="Thomas B.C."/>
            <person name="Sharon I."/>
            <person name="Castelle C.J."/>
            <person name="Singh A."/>
            <person name="Wilkins M.J."/>
            <person name="Williams K.H."/>
            <person name="Banfield J.F."/>
        </authorList>
    </citation>
    <scope>NUCLEOTIDE SEQUENCE [LARGE SCALE GENOMIC DNA]</scope>
</reference>
<feature type="region of interest" description="Disordered" evidence="1">
    <location>
        <begin position="1"/>
        <end position="21"/>
    </location>
</feature>
<sequence>MIKTGIPNPNPPEPAIATKEPTTPTISRYTLEPTDNPHLFRVVDESGDWVVYYNDQTKKYLYAVNYIIRHGFPKGEGFYNYLLSVSRDEAKKILEEAGERGARVHEAIRDLIDGVTIDRDRLYQSDLRGQYTKLTLDEWGCLIAFLNFCADYKPKVSRRESAVATGDYAGTMDFLGTIEIKGKTTQTLLDFKTSSAIYPDYKLQTAAYAFASGAPNTGILRLGSRHKRGYELVIWDHSQTREHYAAFRATLRNFRLENKPYEHKDERVPAILEVDIPIIKKETK</sequence>
<accession>A0A0G1T2V9</accession>
<dbReference type="Proteomes" id="UP000034682">
    <property type="component" value="Unassembled WGS sequence"/>
</dbReference>
<dbReference type="AlphaFoldDB" id="A0A0G1T2V9"/>
<gene>
    <name evidence="2" type="ORF">UY02_C0033G0009</name>
</gene>
<protein>
    <recommendedName>
        <fullName evidence="4">PD-(D/E)XK endonuclease-like domain-containing protein</fullName>
    </recommendedName>
</protein>
<dbReference type="EMBL" id="LCOK01000033">
    <property type="protein sequence ID" value="KKU76082.1"/>
    <property type="molecule type" value="Genomic_DNA"/>
</dbReference>
<evidence type="ECO:0000256" key="1">
    <source>
        <dbReference type="SAM" id="MobiDB-lite"/>
    </source>
</evidence>
<evidence type="ECO:0008006" key="4">
    <source>
        <dbReference type="Google" id="ProtNLM"/>
    </source>
</evidence>